<dbReference type="EMBL" id="GL945428">
    <property type="protein sequence ID" value="EGO30694.1"/>
    <property type="molecule type" value="Genomic_DNA"/>
</dbReference>
<comment type="function">
    <text evidence="9">Component of the Mediator complex, a coactivator involved in the regulated transcription of nearly all RNA polymerase II-dependent genes. Mediator functions as a bridge to convey information from gene-specific regulatory proteins to the basal RNA polymerase II transcription machinery. Mediator is recruited to promoters by direct interactions with regulatory proteins and serves as a scaffold for the assembly of a functional preinitiation complex with RNA polymerase II and the general transcription factors.</text>
</comment>
<evidence type="ECO:0000256" key="2">
    <source>
        <dbReference type="ARBA" id="ARBA00008782"/>
    </source>
</evidence>
<dbReference type="RefSeq" id="XP_007312578.1">
    <property type="nucleotide sequence ID" value="XM_007312516.1"/>
</dbReference>
<dbReference type="GeneID" id="18817105"/>
<evidence type="ECO:0000256" key="9">
    <source>
        <dbReference type="RuleBase" id="RU364142"/>
    </source>
</evidence>
<name>F8NER0_SERL9</name>
<evidence type="ECO:0000256" key="4">
    <source>
        <dbReference type="ARBA" id="ARBA00023015"/>
    </source>
</evidence>
<reference evidence="10" key="1">
    <citation type="submission" date="2011-04" db="EMBL/GenBank/DDBJ databases">
        <title>Evolution of plant cell wall degrading machinery underlies the functional diversity of forest fungi.</title>
        <authorList>
            <consortium name="US DOE Joint Genome Institute (JGI-PGF)"/>
            <person name="Eastwood D.C."/>
            <person name="Floudas D."/>
            <person name="Binder M."/>
            <person name="Majcherczyk A."/>
            <person name="Schneider P."/>
            <person name="Aerts A."/>
            <person name="Asiegbu F.O."/>
            <person name="Baker S.E."/>
            <person name="Barry K."/>
            <person name="Bendiksby M."/>
            <person name="Blumentritt M."/>
            <person name="Coutinho P.M."/>
            <person name="Cullen D."/>
            <person name="Cullen D."/>
            <person name="Gathman A."/>
            <person name="Goodell B."/>
            <person name="Henrissat B."/>
            <person name="Ihrmark K."/>
            <person name="Kauserud H."/>
            <person name="Kohler A."/>
            <person name="LaButti K."/>
            <person name="Lapidus A."/>
            <person name="Lavin J.L."/>
            <person name="Lee Y.-H."/>
            <person name="Lindquist E."/>
            <person name="Lilly W."/>
            <person name="Lucas S."/>
            <person name="Morin E."/>
            <person name="Murat C."/>
            <person name="Oguiza J.A."/>
            <person name="Park J."/>
            <person name="Pisabarro A.G."/>
            <person name="Riley R."/>
            <person name="Rosling A."/>
            <person name="Salamov A."/>
            <person name="Schmidt O."/>
            <person name="Schmutz J."/>
            <person name="Skrede I."/>
            <person name="Stenlid J."/>
            <person name="Wiebenga A."/>
            <person name="Xie X."/>
            <person name="Kues U."/>
            <person name="Hibbett D.S."/>
            <person name="Hoffmeister D."/>
            <person name="Hogberg N."/>
            <person name="Martin F."/>
            <person name="Grigoriev I.V."/>
            <person name="Watkinson S.C."/>
        </authorList>
    </citation>
    <scope>NUCLEOTIDE SEQUENCE</scope>
    <source>
        <strain evidence="10">S7.9</strain>
    </source>
</reference>
<dbReference type="HOGENOM" id="CLU_306283_0_0_1"/>
<dbReference type="PANTHER" id="PTHR35784:SF1">
    <property type="entry name" value="MEDIATOR OF RNA POLYMERASE II TRANSCRIPTION SUBUNIT 5"/>
    <property type="match status" value="1"/>
</dbReference>
<keyword evidence="6 9" id="KW-0804">Transcription</keyword>
<dbReference type="Pfam" id="PF08689">
    <property type="entry name" value="Med5"/>
    <property type="match status" value="1"/>
</dbReference>
<comment type="subunit">
    <text evidence="9">Component of the Mediator complex.</text>
</comment>
<evidence type="ECO:0000256" key="3">
    <source>
        <dbReference type="ARBA" id="ARBA00020628"/>
    </source>
</evidence>
<evidence type="ECO:0000256" key="7">
    <source>
        <dbReference type="ARBA" id="ARBA00023242"/>
    </source>
</evidence>
<keyword evidence="5 9" id="KW-0010">Activator</keyword>
<organism>
    <name type="scientific">Serpula lacrymans var. lacrymans (strain S7.9)</name>
    <name type="common">Dry rot fungus</name>
    <dbReference type="NCBI Taxonomy" id="578457"/>
    <lineage>
        <taxon>Eukaryota</taxon>
        <taxon>Fungi</taxon>
        <taxon>Dikarya</taxon>
        <taxon>Basidiomycota</taxon>
        <taxon>Agaricomycotina</taxon>
        <taxon>Agaricomycetes</taxon>
        <taxon>Agaricomycetidae</taxon>
        <taxon>Boletales</taxon>
        <taxon>Coniophorineae</taxon>
        <taxon>Serpulaceae</taxon>
        <taxon>Serpula</taxon>
    </lineage>
</organism>
<evidence type="ECO:0000256" key="8">
    <source>
        <dbReference type="ARBA" id="ARBA00031256"/>
    </source>
</evidence>
<protein>
    <recommendedName>
        <fullName evidence="3 9">Mediator of RNA polymerase II transcription subunit 5</fullName>
    </recommendedName>
    <alternativeName>
        <fullName evidence="8 9">Mediator complex subunit 5</fullName>
    </alternativeName>
</protein>
<keyword evidence="7 9" id="KW-0539">Nucleus</keyword>
<evidence type="ECO:0000256" key="5">
    <source>
        <dbReference type="ARBA" id="ARBA00023159"/>
    </source>
</evidence>
<dbReference type="GO" id="GO:0016592">
    <property type="term" value="C:mediator complex"/>
    <property type="evidence" value="ECO:0007669"/>
    <property type="project" value="InterPro"/>
</dbReference>
<dbReference type="InterPro" id="IPR014801">
    <property type="entry name" value="Mediator_Med5_fun"/>
</dbReference>
<proteinExistence type="inferred from homology"/>
<comment type="subcellular location">
    <subcellularLocation>
        <location evidence="1 9">Nucleus</location>
    </subcellularLocation>
</comment>
<sequence>MSLADLTRSCFQNGISPEQWTSHCQMFIGRNDPYYGSSNSGTALSNSVISLYHRHPGDTRLHDYLRNGLDEGMISVVDFVATLLQAVRSPELRDDTLDILCKIALDTHRWVAKLPMVSYVAIANSHTAVIMMDVVQDAFTLLRTVNSSSSSRFHTLLFSTSKLIVVILSWVPDISRVSASRAALLLADANDILHTSQLLPDVRQALQSFALSLSFLIGNDAKVAREAQMMQTLHLALGKKETLGPDRSDVITCTMLLQALVTCRGGDFGPGCVANTVAMFFGMQRWNAWSTSALYTHLLIAAFTCTQAQNTHRGSLIWKSFMIGRLPFLLLALEKVFEIHGIAKIDCQSAMQASLSSVFEHFGWVNFLHRDVTDHSDESHTSTSRFIRRFLHSLVDVNAINSAFIRTSTNSTTHTLQAEAYIHGQDMETYLNLKLIQEQNQNETDSTVKRICQDPGSHVIFAKMIQKHFLSFSKAFDVELLGRLSRLLFSHNPVLDILSVYITISLLISEAMAFLSGYDCETVGDPQTALSHLGNVVLFVQVASARFQLMRELPSSDFAHFELIPSIEGFGGPCTTLWFKALFDTNSEGIEDTILRSTNPTNLLIISSTVFSHAIRARYEGKMDQDVFSNGISYFMSPLLKWTLVSIVKVMLSEIQRECLAASVHIEVLRTLLLSPSCPPSVLNLCGADILKMLSIGLPLPPSSSRQVYDLDIIRNTALQSLAVVEKAGDASKNHHSRATWMDQPRKIIHGSLALTREGKAPYINLARCLTLSSPMQFVRLLWYELNTPANVREMEACRNLVTSILVMPQPTTPLLPLFLHIALPVLISAVDQQQPPEKLMSIELLAAIVSSSLTAAMHIECASQSVLSPQSNGTGQSTTLIAMKLGGYLRSRSSCNAGAAILQRLSCNPSFMTNFPAFMMEL</sequence>
<evidence type="ECO:0000313" key="10">
    <source>
        <dbReference type="EMBL" id="EGO30694.1"/>
    </source>
</evidence>
<dbReference type="GO" id="GO:0006357">
    <property type="term" value="P:regulation of transcription by RNA polymerase II"/>
    <property type="evidence" value="ECO:0007669"/>
    <property type="project" value="InterPro"/>
</dbReference>
<dbReference type="AlphaFoldDB" id="F8NER0"/>
<dbReference type="Proteomes" id="UP000008064">
    <property type="component" value="Unassembled WGS sequence"/>
</dbReference>
<keyword evidence="4 9" id="KW-0805">Transcription regulation</keyword>
<dbReference type="OrthoDB" id="5549158at2759"/>
<evidence type="ECO:0000256" key="1">
    <source>
        <dbReference type="ARBA" id="ARBA00004123"/>
    </source>
</evidence>
<dbReference type="KEGG" id="sla:SERLADRAFT_454975"/>
<gene>
    <name evidence="9" type="primary">MED5</name>
    <name evidence="10" type="ORF">SERLADRAFT_454975</name>
</gene>
<evidence type="ECO:0000256" key="6">
    <source>
        <dbReference type="ARBA" id="ARBA00023163"/>
    </source>
</evidence>
<dbReference type="GO" id="GO:0003712">
    <property type="term" value="F:transcription coregulator activity"/>
    <property type="evidence" value="ECO:0007669"/>
    <property type="project" value="InterPro"/>
</dbReference>
<comment type="similarity">
    <text evidence="2 9">Belongs to the Mediator complex subunit 5 family.</text>
</comment>
<accession>F8NER0</accession>
<dbReference type="PANTHER" id="PTHR35784">
    <property type="entry name" value="MEDIATOR OF RNA POLYMERASE II TRANSCRIPTION SUBUNIT 5"/>
    <property type="match status" value="1"/>
</dbReference>